<dbReference type="CDD" id="cd03250">
    <property type="entry name" value="ABCC_MRP_domain1"/>
    <property type="match status" value="1"/>
</dbReference>
<feature type="transmembrane region" description="Helical" evidence="12">
    <location>
        <begin position="318"/>
        <end position="335"/>
    </location>
</feature>
<dbReference type="GO" id="GO:0016887">
    <property type="term" value="F:ATP hydrolysis activity"/>
    <property type="evidence" value="ECO:0007669"/>
    <property type="project" value="InterPro"/>
</dbReference>
<evidence type="ECO:0000256" key="2">
    <source>
        <dbReference type="ARBA" id="ARBA00009726"/>
    </source>
</evidence>
<gene>
    <name evidence="15" type="ORF">NCGR_LOCUS60646</name>
</gene>
<dbReference type="OrthoDB" id="6500128at2759"/>
<comment type="caution">
    <text evidence="15">The sequence shown here is derived from an EMBL/GenBank/DDBJ whole genome shotgun (WGS) entry which is preliminary data.</text>
</comment>
<feature type="transmembrane region" description="Helical" evidence="12">
    <location>
        <begin position="500"/>
        <end position="520"/>
    </location>
</feature>
<dbReference type="CDD" id="cd18580">
    <property type="entry name" value="ABC_6TM_ABCC_D2"/>
    <property type="match status" value="1"/>
</dbReference>
<evidence type="ECO:0000256" key="5">
    <source>
        <dbReference type="ARBA" id="ARBA00022737"/>
    </source>
</evidence>
<keyword evidence="8" id="KW-1278">Translocase</keyword>
<dbReference type="FunFam" id="1.20.1560.10:FF:000002">
    <property type="entry name" value="ABC transporter C family member 5"/>
    <property type="match status" value="1"/>
</dbReference>
<dbReference type="GO" id="GO:0005524">
    <property type="term" value="F:ATP binding"/>
    <property type="evidence" value="ECO:0007669"/>
    <property type="project" value="UniProtKB-KW"/>
</dbReference>
<evidence type="ECO:0000256" key="10">
    <source>
        <dbReference type="ARBA" id="ARBA00023136"/>
    </source>
</evidence>
<dbReference type="SMART" id="SM00382">
    <property type="entry name" value="AAA"/>
    <property type="match status" value="2"/>
</dbReference>
<evidence type="ECO:0000313" key="16">
    <source>
        <dbReference type="Proteomes" id="UP000604825"/>
    </source>
</evidence>
<keyword evidence="10 12" id="KW-0472">Membrane</keyword>
<dbReference type="InterPro" id="IPR044746">
    <property type="entry name" value="ABCC_6TM_D1"/>
</dbReference>
<dbReference type="Pfam" id="PF00005">
    <property type="entry name" value="ABC_tran"/>
    <property type="match status" value="2"/>
</dbReference>
<comment type="similarity">
    <text evidence="2">Belongs to the ABC transporter superfamily. ABCC family. Conjugate transporter (TC 3.A.1.208) subfamily.</text>
</comment>
<evidence type="ECO:0000256" key="12">
    <source>
        <dbReference type="SAM" id="Phobius"/>
    </source>
</evidence>
<dbReference type="PANTHER" id="PTHR24223:SF108">
    <property type="entry name" value="ABC TRANSPORTER C FAMILY MEMBER 8"/>
    <property type="match status" value="1"/>
</dbReference>
<keyword evidence="6" id="KW-0547">Nucleotide-binding</keyword>
<feature type="transmembrane region" description="Helical" evidence="12">
    <location>
        <begin position="1032"/>
        <end position="1050"/>
    </location>
</feature>
<dbReference type="InterPro" id="IPR017871">
    <property type="entry name" value="ABC_transporter-like_CS"/>
</dbReference>
<name>A0A811S6M3_9POAL</name>
<dbReference type="GO" id="GO:0016020">
    <property type="term" value="C:membrane"/>
    <property type="evidence" value="ECO:0007669"/>
    <property type="project" value="UniProtKB-SubCell"/>
</dbReference>
<evidence type="ECO:0000256" key="9">
    <source>
        <dbReference type="ARBA" id="ARBA00022989"/>
    </source>
</evidence>
<reference evidence="15" key="1">
    <citation type="submission" date="2020-10" db="EMBL/GenBank/DDBJ databases">
        <authorList>
            <person name="Han B."/>
            <person name="Lu T."/>
            <person name="Zhao Q."/>
            <person name="Huang X."/>
            <person name="Zhao Y."/>
        </authorList>
    </citation>
    <scope>NUCLEOTIDE SEQUENCE</scope>
</reference>
<dbReference type="InterPro" id="IPR050173">
    <property type="entry name" value="ABC_transporter_C-like"/>
</dbReference>
<dbReference type="PROSITE" id="PS50893">
    <property type="entry name" value="ABC_TRANSPORTER_2"/>
    <property type="match status" value="2"/>
</dbReference>
<keyword evidence="5" id="KW-0677">Repeat</keyword>
<dbReference type="InterPro" id="IPR003439">
    <property type="entry name" value="ABC_transporter-like_ATP-bd"/>
</dbReference>
<proteinExistence type="inferred from homology"/>
<feature type="transmembrane region" description="Helical" evidence="12">
    <location>
        <begin position="116"/>
        <end position="133"/>
    </location>
</feature>
<feature type="transmembrane region" description="Helical" evidence="12">
    <location>
        <begin position="46"/>
        <end position="66"/>
    </location>
</feature>
<dbReference type="FunFam" id="1.20.1560.10:FF:000003">
    <property type="entry name" value="ABC transporter C family member 10"/>
    <property type="match status" value="1"/>
</dbReference>
<feature type="transmembrane region" description="Helical" evidence="12">
    <location>
        <begin position="933"/>
        <end position="953"/>
    </location>
</feature>
<feature type="domain" description="ABC transporter" evidence="13">
    <location>
        <begin position="594"/>
        <end position="817"/>
    </location>
</feature>
<dbReference type="PANTHER" id="PTHR24223">
    <property type="entry name" value="ATP-BINDING CASSETTE SUB-FAMILY C"/>
    <property type="match status" value="1"/>
</dbReference>
<feature type="domain" description="ABC transmembrane type-1" evidence="14">
    <location>
        <begin position="369"/>
        <end position="560"/>
    </location>
</feature>
<dbReference type="SUPFAM" id="SSF52540">
    <property type="entry name" value="P-loop containing nucleoside triphosphate hydrolases"/>
    <property type="match status" value="2"/>
</dbReference>
<dbReference type="InterPro" id="IPR003593">
    <property type="entry name" value="AAA+_ATPase"/>
</dbReference>
<dbReference type="FunFam" id="3.40.50.300:FF:001405">
    <property type="entry name" value="Multidrug resistance protein associated1"/>
    <property type="match status" value="1"/>
</dbReference>
<dbReference type="PROSITE" id="PS50929">
    <property type="entry name" value="ABC_TM1F"/>
    <property type="match status" value="2"/>
</dbReference>
<feature type="transmembrane region" description="Helical" evidence="12">
    <location>
        <begin position="909"/>
        <end position="926"/>
    </location>
</feature>
<evidence type="ECO:0000259" key="13">
    <source>
        <dbReference type="PROSITE" id="PS50893"/>
    </source>
</evidence>
<evidence type="ECO:0000256" key="6">
    <source>
        <dbReference type="ARBA" id="ARBA00022741"/>
    </source>
</evidence>
<evidence type="ECO:0000256" key="11">
    <source>
        <dbReference type="ARBA" id="ARBA00057614"/>
    </source>
</evidence>
<feature type="transmembrane region" description="Helical" evidence="12">
    <location>
        <begin position="1147"/>
        <end position="1169"/>
    </location>
</feature>
<feature type="transmembrane region" description="Helical" evidence="12">
    <location>
        <begin position="145"/>
        <end position="164"/>
    </location>
</feature>
<keyword evidence="7" id="KW-0067">ATP-binding</keyword>
<feature type="transmembrane region" description="Helical" evidence="12">
    <location>
        <begin position="86"/>
        <end position="104"/>
    </location>
</feature>
<dbReference type="InterPro" id="IPR036640">
    <property type="entry name" value="ABC1_TM_sf"/>
</dbReference>
<dbReference type="InterPro" id="IPR027417">
    <property type="entry name" value="P-loop_NTPase"/>
</dbReference>
<feature type="transmembrane region" description="Helical" evidence="12">
    <location>
        <begin position="419"/>
        <end position="437"/>
    </location>
</feature>
<dbReference type="Pfam" id="PF00664">
    <property type="entry name" value="ABC_membrane"/>
    <property type="match status" value="2"/>
</dbReference>
<dbReference type="Proteomes" id="UP000604825">
    <property type="component" value="Unassembled WGS sequence"/>
</dbReference>
<feature type="transmembrane region" description="Helical" evidence="12">
    <location>
        <begin position="393"/>
        <end position="413"/>
    </location>
</feature>
<dbReference type="CDD" id="cd18579">
    <property type="entry name" value="ABC_6TM_ABCC_D1"/>
    <property type="match status" value="1"/>
</dbReference>
<evidence type="ECO:0000256" key="7">
    <source>
        <dbReference type="ARBA" id="ARBA00022840"/>
    </source>
</evidence>
<dbReference type="InterPro" id="IPR011527">
    <property type="entry name" value="ABC1_TM_dom"/>
</dbReference>
<accession>A0A811S6M3</accession>
<dbReference type="CDD" id="cd03244">
    <property type="entry name" value="ABCC_MRP_domain2"/>
    <property type="match status" value="1"/>
</dbReference>
<dbReference type="Gene3D" id="1.20.1560.10">
    <property type="entry name" value="ABC transporter type 1, transmembrane domain"/>
    <property type="match status" value="2"/>
</dbReference>
<evidence type="ECO:0000256" key="8">
    <source>
        <dbReference type="ARBA" id="ARBA00022967"/>
    </source>
</evidence>
<keyword evidence="9 12" id="KW-1133">Transmembrane helix</keyword>
<sequence length="1460" mass="159633">MSAAAMADNGDPAMGVLGMAGWSSSWICGGEDGGRLTVASPCVQRTLIDCVNVVLLVAYVSTLVAACVRRRQCAAAASRRSSAPGWVLLVVSTCCVAAAVAYGVTALQDAYDIKAAVPYFVRGLVWIALAASLHAQPTRPARAVAVLWWALFSLLVTAYNAEILAGGHSLGLAETIAWPVSLLLLLCAVGSLLPWGHRDASNDGCSGLSEPLIGKDRTVPTSELYRAGLFGQLAFSWLNPLLRVGRSKALDLDDIPLIADEDTAHHTSQKFAEAWSRHVSDKARSRRRVGSNSLALVLCKCFLGEILLTGFYAFLRTLSVAVAPLLLFAFVWYSNQEERDLREDRDAHPVSADGGHLPEAAQAVQSGEEQPPTGEIVNYIAVDAYRLGDAISWLHMGWSSPLQLVFAVATLFWALKLGALPGLVPLVIFGFLNVPFAKMLQGYQAKFMVAQDERLRSTSEILNSMKIIKLQSWEDKFRHMIESFRDREFKWLRETQMKKAYGAVMYWMSPTVVSAVMYTATAIMGSAPLNASTLFTVLATLRVMAEPVRFLPEILTMMIQYKVSLDRIEKFLLEDEIREEDVKRVPSDNSGVRIQVQDGNFSWKASGADLSLRNVNLRINRGEKVAVCGPVGSGKSSLLYALLGEIPRISGSVAVFGSVAYVSQTSWIQSGTVRDNILFGKPFNKELYDKAIKSCALDKDIENFDHGDLTEIGQRGLNMSGGQKQRIQLARAVYNDADVYLLDDPFSAVDAHTAAVLFYECVMTALAEKTVVLVTHQVEFLTETDRILVMEGGQVSQQGKYSELLGSGTAFEKLVSAHQSSITALDTSASQQNQDQGQQASDEYIVPSALQVIRQASDIEVTAKGPSAAIQLTEEEEKGTGDLGWKPYKDYINVPKAAFQFSGMCTSQVLFTCFQIASTYWLAVAVQMDSVSAALLVGAYSGLSIFSCCFAYFRSLFAANLGLKASKAFFGGLMDSVFKAPMSFFDSTPVGRILTRASSDLSILDFDIPYSMAFVATGGIEVVTTVLVMGTVTWQVLVVAIPVTITMIYVQRYYVSSARELVRINGTTKAPVMNYASESILGVVTIRAFAATERFIHSNMQLIDTDATLFFHTVAAQEWVLIRVEALQSLTIITAALFLVLVPPGAISPGFAGLCLSYALTLTSAQVFLTRFYSYLENYIISVERIKQYMHLPVEPPAIIPENRPPTSWPQEGRIDLQDLKIRYRPNAPLVLKGITCTFSAGNKIGVVGRTGSGKSTLISSLFRLVDPAGGKILIDKLDICSIGLKDLRNKLSIIPQEPTLFRGTVRTNLDPLGLHSDQEIWEALEKCQLKTAISSTSALLDTVVSDDGDNWSAGQRQLFCLGRVLLRRNKILVLDEATASIDSATDAILQKVIRQQFSSCTVITIAHRVPTVTDSDRVMVLSYGKLLEYETPAKLLEDKQSAFAKLVAEYWANTKRNST</sequence>
<evidence type="ECO:0000256" key="1">
    <source>
        <dbReference type="ARBA" id="ARBA00004141"/>
    </source>
</evidence>
<evidence type="ECO:0000256" key="3">
    <source>
        <dbReference type="ARBA" id="ARBA00022448"/>
    </source>
</evidence>
<protein>
    <submittedName>
        <fullName evidence="15">Uncharacterized protein</fullName>
    </submittedName>
</protein>
<comment type="function">
    <text evidence="11">ABC transporter that may affect phytic acid transport and compartmentalization. May function directly or indirectly in removing phytic acid from the cytosol or in vesicle trafficking. Required for phytic acid accumulation in developing seeds. Phytic acid is the primary storage form of phosphorus in cereal grains and other plant seeds.</text>
</comment>
<evidence type="ECO:0000313" key="15">
    <source>
        <dbReference type="EMBL" id="CAD6336548.1"/>
    </source>
</evidence>
<dbReference type="GO" id="GO:0140359">
    <property type="term" value="F:ABC-type transporter activity"/>
    <property type="evidence" value="ECO:0007669"/>
    <property type="project" value="InterPro"/>
</dbReference>
<comment type="subcellular location">
    <subcellularLocation>
        <location evidence="1">Membrane</location>
        <topology evidence="1">Multi-pass membrane protein</topology>
    </subcellularLocation>
</comment>
<evidence type="ECO:0000256" key="4">
    <source>
        <dbReference type="ARBA" id="ARBA00022692"/>
    </source>
</evidence>
<feature type="domain" description="ABC transporter" evidence="13">
    <location>
        <begin position="1215"/>
        <end position="1449"/>
    </location>
</feature>
<keyword evidence="16" id="KW-1185">Reference proteome</keyword>
<keyword evidence="3" id="KW-0813">Transport</keyword>
<keyword evidence="4 12" id="KW-0812">Transmembrane</keyword>
<dbReference type="InterPro" id="IPR044726">
    <property type="entry name" value="ABCC_6TM_D2"/>
</dbReference>
<organism evidence="15 16">
    <name type="scientific">Miscanthus lutarioriparius</name>
    <dbReference type="NCBI Taxonomy" id="422564"/>
    <lineage>
        <taxon>Eukaryota</taxon>
        <taxon>Viridiplantae</taxon>
        <taxon>Streptophyta</taxon>
        <taxon>Embryophyta</taxon>
        <taxon>Tracheophyta</taxon>
        <taxon>Spermatophyta</taxon>
        <taxon>Magnoliopsida</taxon>
        <taxon>Liliopsida</taxon>
        <taxon>Poales</taxon>
        <taxon>Poaceae</taxon>
        <taxon>PACMAD clade</taxon>
        <taxon>Panicoideae</taxon>
        <taxon>Andropogonodae</taxon>
        <taxon>Andropogoneae</taxon>
        <taxon>Saccharinae</taxon>
        <taxon>Miscanthus</taxon>
    </lineage>
</organism>
<dbReference type="PROSITE" id="PS00211">
    <property type="entry name" value="ABC_TRANSPORTER_1"/>
    <property type="match status" value="1"/>
</dbReference>
<dbReference type="Gene3D" id="3.40.50.300">
    <property type="entry name" value="P-loop containing nucleotide triphosphate hydrolases"/>
    <property type="match status" value="2"/>
</dbReference>
<feature type="domain" description="ABC transmembrane type-1" evidence="14">
    <location>
        <begin position="909"/>
        <end position="1178"/>
    </location>
</feature>
<dbReference type="SUPFAM" id="SSF90123">
    <property type="entry name" value="ABC transporter transmembrane region"/>
    <property type="match status" value="2"/>
</dbReference>
<feature type="transmembrane region" description="Helical" evidence="12">
    <location>
        <begin position="1120"/>
        <end position="1141"/>
    </location>
</feature>
<feature type="transmembrane region" description="Helical" evidence="12">
    <location>
        <begin position="176"/>
        <end position="195"/>
    </location>
</feature>
<evidence type="ECO:0000259" key="14">
    <source>
        <dbReference type="PROSITE" id="PS50929"/>
    </source>
</evidence>
<dbReference type="EMBL" id="CAJGYO010000018">
    <property type="protein sequence ID" value="CAD6336548.1"/>
    <property type="molecule type" value="Genomic_DNA"/>
</dbReference>
<feature type="transmembrane region" description="Helical" evidence="12">
    <location>
        <begin position="294"/>
        <end position="312"/>
    </location>
</feature>
<dbReference type="FunFam" id="3.40.50.300:FF:000169">
    <property type="entry name" value="ABC transporter C family member 3"/>
    <property type="match status" value="1"/>
</dbReference>